<dbReference type="Pfam" id="PF06825">
    <property type="entry name" value="HSBP1"/>
    <property type="match status" value="1"/>
</dbReference>
<dbReference type="EMBL" id="HBHQ01000608">
    <property type="protein sequence ID" value="CAD9808557.1"/>
    <property type="molecule type" value="Transcribed_RNA"/>
</dbReference>
<sequence>MTDTTTPTAAAMSATGNSTTSLSTTTNSSSNTPEQQQPQQPQDLTLVVQDLLEQMESKFHHMGTSIIGRIDEMGSRIDELEQTIGTIMDHAGIEPPNGVTTTSMGATSNHNTIIATPTSTMRSDASI</sequence>
<dbReference type="GO" id="GO:0003714">
    <property type="term" value="F:transcription corepressor activity"/>
    <property type="evidence" value="ECO:0007669"/>
    <property type="project" value="InterPro"/>
</dbReference>
<dbReference type="FunFam" id="1.20.5.430:FF:000002">
    <property type="entry name" value="Heat shock factor-binding protein 1"/>
    <property type="match status" value="1"/>
</dbReference>
<proteinExistence type="inferred from homology"/>
<keyword evidence="3" id="KW-0539">Nucleus</keyword>
<evidence type="ECO:0000256" key="6">
    <source>
        <dbReference type="ARBA" id="ARBA00039223"/>
    </source>
</evidence>
<dbReference type="InterPro" id="IPR009643">
    <property type="entry name" value="HS1-bd"/>
</dbReference>
<dbReference type="Gene3D" id="1.20.5.430">
    <property type="match status" value="1"/>
</dbReference>
<evidence type="ECO:0000313" key="8">
    <source>
        <dbReference type="EMBL" id="CAD9808557.1"/>
    </source>
</evidence>
<comment type="subcellular location">
    <subcellularLocation>
        <location evidence="1">Nucleus</location>
    </subcellularLocation>
</comment>
<organism evidence="8">
    <name type="scientific">Attheya septentrionalis</name>
    <dbReference type="NCBI Taxonomy" id="420275"/>
    <lineage>
        <taxon>Eukaryota</taxon>
        <taxon>Sar</taxon>
        <taxon>Stramenopiles</taxon>
        <taxon>Ochrophyta</taxon>
        <taxon>Bacillariophyta</taxon>
        <taxon>Coscinodiscophyceae</taxon>
        <taxon>Chaetocerotophycidae</taxon>
        <taxon>Chaetocerotales</taxon>
        <taxon>Attheyaceae</taxon>
        <taxon>Attheya</taxon>
    </lineage>
</organism>
<dbReference type="AlphaFoldDB" id="A0A7S2U6M3"/>
<accession>A0A7S2U6M3</accession>
<evidence type="ECO:0000256" key="4">
    <source>
        <dbReference type="ARBA" id="ARBA00037689"/>
    </source>
</evidence>
<evidence type="ECO:0000256" key="2">
    <source>
        <dbReference type="ARBA" id="ARBA00006349"/>
    </source>
</evidence>
<comment type="function">
    <text evidence="4">Negative regulator of the heat shock response. Negatively affects HSF1 DNA-binding activity. May have a role in the suppression of the activation of the stress response during the aging process.</text>
</comment>
<dbReference type="PANTHER" id="PTHR19424:SF0">
    <property type="entry name" value="HEAT SHOCK FACTOR BINDING PROTEIN 1"/>
    <property type="match status" value="1"/>
</dbReference>
<comment type="similarity">
    <text evidence="2">Belongs to the HSBP1 family.</text>
</comment>
<dbReference type="GO" id="GO:0005829">
    <property type="term" value="C:cytosol"/>
    <property type="evidence" value="ECO:0007669"/>
    <property type="project" value="TreeGrafter"/>
</dbReference>
<evidence type="ECO:0000256" key="5">
    <source>
        <dbReference type="ARBA" id="ARBA00038772"/>
    </source>
</evidence>
<protein>
    <recommendedName>
        <fullName evidence="6">Heat shock factor-binding protein 1</fullName>
    </recommendedName>
</protein>
<evidence type="ECO:0000256" key="7">
    <source>
        <dbReference type="SAM" id="MobiDB-lite"/>
    </source>
</evidence>
<evidence type="ECO:0000256" key="1">
    <source>
        <dbReference type="ARBA" id="ARBA00004123"/>
    </source>
</evidence>
<name>A0A7S2U6M3_9STRA</name>
<gene>
    <name evidence="8" type="ORF">ASEP1449_LOCUS379</name>
</gene>
<feature type="region of interest" description="Disordered" evidence="7">
    <location>
        <begin position="1"/>
        <end position="43"/>
    </location>
</feature>
<evidence type="ECO:0000256" key="3">
    <source>
        <dbReference type="ARBA" id="ARBA00023242"/>
    </source>
</evidence>
<dbReference type="GO" id="GO:0070370">
    <property type="term" value="P:cellular heat acclimation"/>
    <property type="evidence" value="ECO:0007669"/>
    <property type="project" value="TreeGrafter"/>
</dbReference>
<dbReference type="PANTHER" id="PTHR19424">
    <property type="entry name" value="HEAT SHOCK FACTOR BINDING PROTEIN 1"/>
    <property type="match status" value="1"/>
</dbReference>
<reference evidence="8" key="1">
    <citation type="submission" date="2021-01" db="EMBL/GenBank/DDBJ databases">
        <authorList>
            <person name="Corre E."/>
            <person name="Pelletier E."/>
            <person name="Niang G."/>
            <person name="Scheremetjew M."/>
            <person name="Finn R."/>
            <person name="Kale V."/>
            <person name="Holt S."/>
            <person name="Cochrane G."/>
            <person name="Meng A."/>
            <person name="Brown T."/>
            <person name="Cohen L."/>
        </authorList>
    </citation>
    <scope>NUCLEOTIDE SEQUENCE</scope>
    <source>
        <strain evidence="8">CCMP2084</strain>
    </source>
</reference>
<comment type="subunit">
    <text evidence="5">Homohexamer. Associates with heptad repeats of HSF1 trimers and probably also HSF1 monomers, and with HSP70. Association with HSF1 trimers and HSP70 coincides with attenuation of heat shock response and the conversion of HSF1 trimer to monomer.</text>
</comment>
<dbReference type="GO" id="GO:0005634">
    <property type="term" value="C:nucleus"/>
    <property type="evidence" value="ECO:0007669"/>
    <property type="project" value="UniProtKB-SubCell"/>
</dbReference>